<dbReference type="PROSITE" id="PS00965">
    <property type="entry name" value="PMI_I_1"/>
    <property type="match status" value="1"/>
</dbReference>
<dbReference type="InterPro" id="IPR014710">
    <property type="entry name" value="RmlC-like_jellyroll"/>
</dbReference>
<feature type="binding site" evidence="8">
    <location>
        <position position="134"/>
    </location>
    <ligand>
        <name>Zn(2+)</name>
        <dbReference type="ChEBI" id="CHEBI:29105"/>
    </ligand>
</feature>
<dbReference type="Pfam" id="PF20511">
    <property type="entry name" value="PMI_typeI_cat"/>
    <property type="match status" value="1"/>
</dbReference>
<evidence type="ECO:0000259" key="9">
    <source>
        <dbReference type="Pfam" id="PF20511"/>
    </source>
</evidence>
<dbReference type="SUPFAM" id="SSF51182">
    <property type="entry name" value="RmlC-like cupins"/>
    <property type="match status" value="1"/>
</dbReference>
<evidence type="ECO:0000256" key="1">
    <source>
        <dbReference type="ARBA" id="ARBA00000757"/>
    </source>
</evidence>
<gene>
    <name evidence="10" type="ORF">QS62_05545</name>
</gene>
<accession>A0A1A7NWU6</accession>
<name>A0A1A7NWU6_9PAST</name>
<dbReference type="PATRIC" id="fig|505341.3.peg.1118"/>
<evidence type="ECO:0000256" key="2">
    <source>
        <dbReference type="ARBA" id="ARBA00010772"/>
    </source>
</evidence>
<dbReference type="GO" id="GO:0009298">
    <property type="term" value="P:GDP-mannose biosynthetic process"/>
    <property type="evidence" value="ECO:0007669"/>
    <property type="project" value="InterPro"/>
</dbReference>
<dbReference type="GO" id="GO:0008270">
    <property type="term" value="F:zinc ion binding"/>
    <property type="evidence" value="ECO:0007669"/>
    <property type="project" value="InterPro"/>
</dbReference>
<comment type="caution">
    <text evidence="10">The sequence shown here is derived from an EMBL/GenBank/DDBJ whole genome shotgun (WGS) entry which is preliminary data.</text>
</comment>
<feature type="binding site" evidence="8">
    <location>
        <position position="97"/>
    </location>
    <ligand>
        <name>Zn(2+)</name>
        <dbReference type="ChEBI" id="CHEBI:29105"/>
    </ligand>
</feature>
<dbReference type="InterPro" id="IPR011051">
    <property type="entry name" value="RmlC_Cupin_sf"/>
</dbReference>
<feature type="binding site" evidence="8">
    <location>
        <position position="263"/>
    </location>
    <ligand>
        <name>Zn(2+)</name>
        <dbReference type="ChEBI" id="CHEBI:29105"/>
    </ligand>
</feature>
<dbReference type="PANTHER" id="PTHR10309">
    <property type="entry name" value="MANNOSE-6-PHOSPHATE ISOMERASE"/>
    <property type="match status" value="1"/>
</dbReference>
<dbReference type="GO" id="GO:0005829">
    <property type="term" value="C:cytosol"/>
    <property type="evidence" value="ECO:0007669"/>
    <property type="project" value="TreeGrafter"/>
</dbReference>
<evidence type="ECO:0000256" key="5">
    <source>
        <dbReference type="ARBA" id="ARBA00022833"/>
    </source>
</evidence>
<keyword evidence="11" id="KW-1185">Reference proteome</keyword>
<dbReference type="Gene3D" id="2.60.120.10">
    <property type="entry name" value="Jelly Rolls"/>
    <property type="match status" value="2"/>
</dbReference>
<protein>
    <recommendedName>
        <fullName evidence="3">mannose-6-phosphate isomerase</fullName>
        <ecNumber evidence="3">5.3.1.8</ecNumber>
    </recommendedName>
</protein>
<dbReference type="InterPro" id="IPR046457">
    <property type="entry name" value="PMI_typeI_cat"/>
</dbReference>
<dbReference type="GO" id="GO:0004476">
    <property type="term" value="F:mannose-6-phosphate isomerase activity"/>
    <property type="evidence" value="ECO:0007669"/>
    <property type="project" value="UniProtKB-EC"/>
</dbReference>
<dbReference type="NCBIfam" id="TIGR00218">
    <property type="entry name" value="manA"/>
    <property type="match status" value="1"/>
</dbReference>
<dbReference type="EC" id="5.3.1.8" evidence="3"/>
<keyword evidence="6 10" id="KW-0413">Isomerase</keyword>
<feature type="binding site" evidence="8">
    <location>
        <position position="99"/>
    </location>
    <ligand>
        <name>Zn(2+)</name>
        <dbReference type="ChEBI" id="CHEBI:29105"/>
    </ligand>
</feature>
<keyword evidence="5 8" id="KW-0862">Zinc</keyword>
<proteinExistence type="inferred from homology"/>
<dbReference type="InterPro" id="IPR001250">
    <property type="entry name" value="Man6P_Isoase-1"/>
</dbReference>
<dbReference type="PRINTS" id="PR00714">
    <property type="entry name" value="MAN6PISMRASE"/>
</dbReference>
<dbReference type="GO" id="GO:0005975">
    <property type="term" value="P:carbohydrate metabolic process"/>
    <property type="evidence" value="ECO:0007669"/>
    <property type="project" value="InterPro"/>
</dbReference>
<dbReference type="AlphaFoldDB" id="A0A1A7NWU6"/>
<evidence type="ECO:0000313" key="11">
    <source>
        <dbReference type="Proteomes" id="UP000092649"/>
    </source>
</evidence>
<evidence type="ECO:0000256" key="7">
    <source>
        <dbReference type="PIRSR" id="PIRSR001480-1"/>
    </source>
</evidence>
<dbReference type="EMBL" id="JTJL01000020">
    <property type="protein sequence ID" value="OBW94677.1"/>
    <property type="molecule type" value="Genomic_DNA"/>
</dbReference>
<evidence type="ECO:0000256" key="4">
    <source>
        <dbReference type="ARBA" id="ARBA00022723"/>
    </source>
</evidence>
<comment type="similarity">
    <text evidence="2">Belongs to the mannose-6-phosphate isomerase type 1 family.</text>
</comment>
<evidence type="ECO:0000313" key="10">
    <source>
        <dbReference type="EMBL" id="OBW94677.1"/>
    </source>
</evidence>
<keyword evidence="4 8" id="KW-0479">Metal-binding</keyword>
<dbReference type="InterPro" id="IPR016305">
    <property type="entry name" value="Mannose-6-P_Isomerase"/>
</dbReference>
<dbReference type="OrthoDB" id="9792649at2"/>
<dbReference type="PIRSF" id="PIRSF001480">
    <property type="entry name" value="Mannose-6-phosphate_isomerase"/>
    <property type="match status" value="1"/>
</dbReference>
<evidence type="ECO:0000256" key="3">
    <source>
        <dbReference type="ARBA" id="ARBA00011956"/>
    </source>
</evidence>
<evidence type="ECO:0000256" key="8">
    <source>
        <dbReference type="PIRSR" id="PIRSR001480-2"/>
    </source>
</evidence>
<dbReference type="InterPro" id="IPR018050">
    <property type="entry name" value="Pmannose_isomerase-type1_CS"/>
</dbReference>
<dbReference type="Proteomes" id="UP000092649">
    <property type="component" value="Unassembled WGS sequence"/>
</dbReference>
<sequence length="399" mass="45097">MFYRLNGQAQHYIWGGKEYIPQLFQLSADNQIYAEWWLGTHPSAPSMIETATNTEEDLAQYITQHPEVLGEKSQQLFGHKLPYLLKILDVVKPLSIQLHPTKKEAEQGFARENAAGIDLKDAKRSYKDDNHKPEMMIALSDFWLLHGFKTKASILSTLYTRPSLVVLAEQLEQQSLKDFYALVMQATQAELAQWLLPIIQHNQMAYRNNQLTLDNPDYWVIYALEAMEIPLDKLDAGLLCFYLFNIVHLKQGEGIFQDAGIPHAYLRGQNIELMACSDNVIRGGLTPKYVDIPELLKIIDCTEITPKVIAPAEQKNGYTTYQTPSQDFALANLNYQQGYQCELVAKSAEILLVMQGSLSITADGKTLLLKQGQSLFIEANTHYQINGEQAGYAIIAKLP</sequence>
<organism evidence="10 11">
    <name type="scientific">Gallibacterium salpingitidis</name>
    <dbReference type="NCBI Taxonomy" id="505341"/>
    <lineage>
        <taxon>Bacteria</taxon>
        <taxon>Pseudomonadati</taxon>
        <taxon>Pseudomonadota</taxon>
        <taxon>Gammaproteobacteria</taxon>
        <taxon>Pasteurellales</taxon>
        <taxon>Pasteurellaceae</taxon>
        <taxon>Gallibacterium</taxon>
    </lineage>
</organism>
<dbReference type="Gene3D" id="1.10.441.10">
    <property type="entry name" value="Phosphomannose Isomerase, domain 2"/>
    <property type="match status" value="1"/>
</dbReference>
<feature type="active site" evidence="7">
    <location>
        <position position="282"/>
    </location>
</feature>
<evidence type="ECO:0000256" key="6">
    <source>
        <dbReference type="ARBA" id="ARBA00023235"/>
    </source>
</evidence>
<dbReference type="PANTHER" id="PTHR10309:SF0">
    <property type="entry name" value="MANNOSE-6-PHOSPHATE ISOMERASE"/>
    <property type="match status" value="1"/>
</dbReference>
<comment type="catalytic activity">
    <reaction evidence="1">
        <text>D-mannose 6-phosphate = D-fructose 6-phosphate</text>
        <dbReference type="Rhea" id="RHEA:12356"/>
        <dbReference type="ChEBI" id="CHEBI:58735"/>
        <dbReference type="ChEBI" id="CHEBI:61527"/>
        <dbReference type="EC" id="5.3.1.8"/>
    </reaction>
</comment>
<comment type="cofactor">
    <cofactor evidence="8">
        <name>Zn(2+)</name>
        <dbReference type="ChEBI" id="CHEBI:29105"/>
    </cofactor>
    <text evidence="8">Binds 1 zinc ion per subunit.</text>
</comment>
<dbReference type="RefSeq" id="WP_066107143.1">
    <property type="nucleotide sequence ID" value="NZ_JTJL01000020.1"/>
</dbReference>
<dbReference type="CDD" id="cd07011">
    <property type="entry name" value="cupin_PMI_type_I_N"/>
    <property type="match status" value="1"/>
</dbReference>
<feature type="domain" description="Phosphomannose isomerase type I catalytic" evidence="9">
    <location>
        <begin position="3"/>
        <end position="149"/>
    </location>
</feature>
<reference evidence="10 11" key="1">
    <citation type="submission" date="2014-11" db="EMBL/GenBank/DDBJ databases">
        <title>Pan-genome of Gallibacterium spp.</title>
        <authorList>
            <person name="Kudirkiene E."/>
            <person name="Bojesen A.M."/>
        </authorList>
    </citation>
    <scope>NUCLEOTIDE SEQUENCE [LARGE SCALE GENOMIC DNA]</scope>
    <source>
        <strain evidence="10 11">F150</strain>
    </source>
</reference>